<sequence>MLNPFPQENRGISRLIHSTGKYNVSKNQTPEFWIAHIRDFSHTLVESSWKWILLAFISSYILCWLLFAWFYELVAIANGDHDGNYTSSKPCLEGIHSFTGYYLFSLETQHTTGFGSRVITDNCVEGVFILSMQVILGSAICGGMATLVYTKMVKPESLNAPLD</sequence>
<accession>A0A1W4WSS2</accession>
<keyword evidence="2" id="KW-1133">Transmembrane helix</keyword>
<keyword evidence="1" id="KW-0406">Ion transport</keyword>
<dbReference type="KEGG" id="apln:108738169"/>
<name>A0A1W4WSS2_AGRPL</name>
<dbReference type="GO" id="GO:1990573">
    <property type="term" value="P:potassium ion import across plasma membrane"/>
    <property type="evidence" value="ECO:0007669"/>
    <property type="project" value="TreeGrafter"/>
</dbReference>
<keyword evidence="1" id="KW-0633">Potassium transport</keyword>
<keyword evidence="1" id="KW-0630">Potassium</keyword>
<keyword evidence="1 2" id="KW-0812">Transmembrane</keyword>
<reference evidence="5" key="1">
    <citation type="submission" date="2025-08" db="UniProtKB">
        <authorList>
            <consortium name="RefSeq"/>
        </authorList>
    </citation>
    <scope>IDENTIFICATION</scope>
    <source>
        <tissue evidence="5">Entire body</tissue>
    </source>
</reference>
<feature type="transmembrane region" description="Helical" evidence="2">
    <location>
        <begin position="51"/>
        <end position="71"/>
    </location>
</feature>
<gene>
    <name evidence="5" type="primary">LOC108738169</name>
</gene>
<evidence type="ECO:0000313" key="4">
    <source>
        <dbReference type="Proteomes" id="UP000192223"/>
    </source>
</evidence>
<dbReference type="InterPro" id="IPR013518">
    <property type="entry name" value="K_chnl_inward-rec_Kir_cyto"/>
</dbReference>
<dbReference type="InterPro" id="IPR016449">
    <property type="entry name" value="K_chnl_inward-rec_Kir"/>
</dbReference>
<evidence type="ECO:0000256" key="1">
    <source>
        <dbReference type="RuleBase" id="RU003822"/>
    </source>
</evidence>
<dbReference type="InterPro" id="IPR040445">
    <property type="entry name" value="Kir_TM"/>
</dbReference>
<dbReference type="STRING" id="224129.A0A1W4WSS2"/>
<proteinExistence type="inferred from homology"/>
<dbReference type="SUPFAM" id="SSF81324">
    <property type="entry name" value="Voltage-gated potassium channels"/>
    <property type="match status" value="1"/>
</dbReference>
<dbReference type="GO" id="GO:0034765">
    <property type="term" value="P:regulation of monoatomic ion transmembrane transport"/>
    <property type="evidence" value="ECO:0007669"/>
    <property type="project" value="TreeGrafter"/>
</dbReference>
<dbReference type="PRINTS" id="PR01320">
    <property type="entry name" value="KIRCHANNEL"/>
</dbReference>
<keyword evidence="2" id="KW-0472">Membrane</keyword>
<evidence type="ECO:0000256" key="2">
    <source>
        <dbReference type="SAM" id="Phobius"/>
    </source>
</evidence>
<dbReference type="Proteomes" id="UP000192223">
    <property type="component" value="Unplaced"/>
</dbReference>
<dbReference type="OrthoDB" id="273257at2759"/>
<feature type="domain" description="Potassium channel inwardly rectifying transmembrane" evidence="3">
    <location>
        <begin position="18"/>
        <end position="155"/>
    </location>
</feature>
<dbReference type="Pfam" id="PF01007">
    <property type="entry name" value="IRK"/>
    <property type="match status" value="1"/>
</dbReference>
<evidence type="ECO:0000259" key="3">
    <source>
        <dbReference type="Pfam" id="PF01007"/>
    </source>
</evidence>
<feature type="transmembrane region" description="Helical" evidence="2">
    <location>
        <begin position="127"/>
        <end position="149"/>
    </location>
</feature>
<evidence type="ECO:0000313" key="5">
    <source>
        <dbReference type="RefSeq" id="XP_018326946.1"/>
    </source>
</evidence>
<comment type="similarity">
    <text evidence="1">Belongs to the inward rectifier-type potassium channel (TC 1.A.2.1) family.</text>
</comment>
<dbReference type="PANTHER" id="PTHR11767:SF115">
    <property type="entry name" value="INWARDLY RECTIFYING POTASSIUM CHANNEL 3, ISOFORM D"/>
    <property type="match status" value="1"/>
</dbReference>
<dbReference type="PANTHER" id="PTHR11767">
    <property type="entry name" value="INWARD RECTIFIER POTASSIUM CHANNEL"/>
    <property type="match status" value="1"/>
</dbReference>
<dbReference type="GO" id="GO:0005242">
    <property type="term" value="F:inward rectifier potassium channel activity"/>
    <property type="evidence" value="ECO:0007669"/>
    <property type="project" value="InterPro"/>
</dbReference>
<dbReference type="AlphaFoldDB" id="A0A1W4WSS2"/>
<dbReference type="RefSeq" id="XP_018326946.1">
    <property type="nucleotide sequence ID" value="XM_018471444.1"/>
</dbReference>
<dbReference type="InParanoid" id="A0A1W4WSS2"/>
<keyword evidence="4" id="KW-1185">Reference proteome</keyword>
<dbReference type="Gene3D" id="1.10.287.70">
    <property type="match status" value="1"/>
</dbReference>
<comment type="subcellular location">
    <subcellularLocation>
        <location evidence="1">Membrane</location>
        <topology evidence="1">Multi-pass membrane protein</topology>
    </subcellularLocation>
</comment>
<dbReference type="GO" id="GO:0034702">
    <property type="term" value="C:monoatomic ion channel complex"/>
    <property type="evidence" value="ECO:0007669"/>
    <property type="project" value="UniProtKB-KW"/>
</dbReference>
<dbReference type="GeneID" id="108738169"/>
<dbReference type="Gene3D" id="2.60.40.1400">
    <property type="entry name" value="G protein-activated inward rectifier potassium channel 1"/>
    <property type="match status" value="1"/>
</dbReference>
<protein>
    <submittedName>
        <fullName evidence="5">G protein-activated inward rectifier potassium channel 3-like</fullName>
    </submittedName>
</protein>
<dbReference type="GO" id="GO:0005886">
    <property type="term" value="C:plasma membrane"/>
    <property type="evidence" value="ECO:0007669"/>
    <property type="project" value="TreeGrafter"/>
</dbReference>
<keyword evidence="1" id="KW-0851">Voltage-gated channel</keyword>
<keyword evidence="1" id="KW-0407">Ion channel</keyword>
<organism evidence="4 5">
    <name type="scientific">Agrilus planipennis</name>
    <name type="common">Emerald ash borer</name>
    <name type="synonym">Agrilus marcopoli</name>
    <dbReference type="NCBI Taxonomy" id="224129"/>
    <lineage>
        <taxon>Eukaryota</taxon>
        <taxon>Metazoa</taxon>
        <taxon>Ecdysozoa</taxon>
        <taxon>Arthropoda</taxon>
        <taxon>Hexapoda</taxon>
        <taxon>Insecta</taxon>
        <taxon>Pterygota</taxon>
        <taxon>Neoptera</taxon>
        <taxon>Endopterygota</taxon>
        <taxon>Coleoptera</taxon>
        <taxon>Polyphaga</taxon>
        <taxon>Elateriformia</taxon>
        <taxon>Buprestoidea</taxon>
        <taxon>Buprestidae</taxon>
        <taxon>Agrilinae</taxon>
        <taxon>Agrilus</taxon>
    </lineage>
</organism>
<keyword evidence="1" id="KW-0813">Transport</keyword>